<proteinExistence type="predicted"/>
<feature type="domain" description="Cupin type-2" evidence="1">
    <location>
        <begin position="40"/>
        <end position="97"/>
    </location>
</feature>
<evidence type="ECO:0000259" key="1">
    <source>
        <dbReference type="Pfam" id="PF07883"/>
    </source>
</evidence>
<organism evidence="2 3">
    <name type="scientific">Glaciecola petra</name>
    <dbReference type="NCBI Taxonomy" id="3075602"/>
    <lineage>
        <taxon>Bacteria</taxon>
        <taxon>Pseudomonadati</taxon>
        <taxon>Pseudomonadota</taxon>
        <taxon>Gammaproteobacteria</taxon>
        <taxon>Alteromonadales</taxon>
        <taxon>Alteromonadaceae</taxon>
        <taxon>Glaciecola</taxon>
    </lineage>
</organism>
<dbReference type="PANTHER" id="PTHR40112:SF1">
    <property type="entry name" value="H2HPP ISOMERASE"/>
    <property type="match status" value="1"/>
</dbReference>
<keyword evidence="3" id="KW-1185">Reference proteome</keyword>
<evidence type="ECO:0000313" key="3">
    <source>
        <dbReference type="Proteomes" id="UP001253545"/>
    </source>
</evidence>
<accession>A0ABU2ZTG7</accession>
<dbReference type="PIRSF" id="PIRSF029883">
    <property type="entry name" value="KdgF"/>
    <property type="match status" value="1"/>
</dbReference>
<comment type="caution">
    <text evidence="2">The sequence shown here is derived from an EMBL/GenBank/DDBJ whole genome shotgun (WGS) entry which is preliminary data.</text>
</comment>
<dbReference type="CDD" id="cd02238">
    <property type="entry name" value="cupin_KdgF"/>
    <property type="match status" value="1"/>
</dbReference>
<sequence>MRQSSAFILGDTQPIEDLGNGMKRQLMGYNQQILMAKVWFEEGAIGYVHEHHHAQVAYVESGEFEVQMGEEKRLLKAGDCFFVEPNMKHGAVCKKAGILLDVFSPCREDFIE</sequence>
<dbReference type="InterPro" id="IPR013096">
    <property type="entry name" value="Cupin_2"/>
</dbReference>
<dbReference type="InterPro" id="IPR052535">
    <property type="entry name" value="Bacilysin_H2HPP_isomerase"/>
</dbReference>
<dbReference type="InterPro" id="IPR025499">
    <property type="entry name" value="KdgF"/>
</dbReference>
<dbReference type="InterPro" id="IPR011051">
    <property type="entry name" value="RmlC_Cupin_sf"/>
</dbReference>
<dbReference type="PANTHER" id="PTHR40112">
    <property type="entry name" value="H2HPP ISOMERASE"/>
    <property type="match status" value="1"/>
</dbReference>
<reference evidence="2 3" key="1">
    <citation type="submission" date="2023-09" db="EMBL/GenBank/DDBJ databases">
        <authorList>
            <person name="Rey-Velasco X."/>
        </authorList>
    </citation>
    <scope>NUCLEOTIDE SEQUENCE [LARGE SCALE GENOMIC DNA]</scope>
    <source>
        <strain evidence="2 3">P117</strain>
    </source>
</reference>
<evidence type="ECO:0000313" key="2">
    <source>
        <dbReference type="EMBL" id="MDT0595701.1"/>
    </source>
</evidence>
<dbReference type="InterPro" id="IPR014710">
    <property type="entry name" value="RmlC-like_jellyroll"/>
</dbReference>
<name>A0ABU2ZTG7_9ALTE</name>
<protein>
    <submittedName>
        <fullName evidence="2">Cupin domain-containing protein</fullName>
    </submittedName>
</protein>
<gene>
    <name evidence="2" type="ORF">RM552_12655</name>
</gene>
<dbReference type="Pfam" id="PF07883">
    <property type="entry name" value="Cupin_2"/>
    <property type="match status" value="1"/>
</dbReference>
<dbReference type="EMBL" id="JAVRHX010000003">
    <property type="protein sequence ID" value="MDT0595701.1"/>
    <property type="molecule type" value="Genomic_DNA"/>
</dbReference>
<dbReference type="SUPFAM" id="SSF51182">
    <property type="entry name" value="RmlC-like cupins"/>
    <property type="match status" value="1"/>
</dbReference>
<dbReference type="Gene3D" id="2.60.120.10">
    <property type="entry name" value="Jelly Rolls"/>
    <property type="match status" value="1"/>
</dbReference>
<dbReference type="Proteomes" id="UP001253545">
    <property type="component" value="Unassembled WGS sequence"/>
</dbReference>